<comment type="caution">
    <text evidence="1">The sequence shown here is derived from an EMBL/GenBank/DDBJ whole genome shotgun (WGS) entry which is preliminary data.</text>
</comment>
<sequence>MATNIICCPIASGLIRATCLDITSLTRCNTKGPEDALGSLILFYLLRHLSNVDLPSSVDLTSSFGTSTLDLRPLNLLPFDLWPSTFGP</sequence>
<evidence type="ECO:0000313" key="2">
    <source>
        <dbReference type="Proteomes" id="UP000233551"/>
    </source>
</evidence>
<organism evidence="1 2">
    <name type="scientific">Punica granatum</name>
    <name type="common">Pomegranate</name>
    <dbReference type="NCBI Taxonomy" id="22663"/>
    <lineage>
        <taxon>Eukaryota</taxon>
        <taxon>Viridiplantae</taxon>
        <taxon>Streptophyta</taxon>
        <taxon>Embryophyta</taxon>
        <taxon>Tracheophyta</taxon>
        <taxon>Spermatophyta</taxon>
        <taxon>Magnoliopsida</taxon>
        <taxon>eudicotyledons</taxon>
        <taxon>Gunneridae</taxon>
        <taxon>Pentapetalae</taxon>
        <taxon>rosids</taxon>
        <taxon>malvids</taxon>
        <taxon>Myrtales</taxon>
        <taxon>Lythraceae</taxon>
        <taxon>Punica</taxon>
    </lineage>
</organism>
<gene>
    <name evidence="1" type="ORF">CRG98_032454</name>
</gene>
<dbReference type="AlphaFoldDB" id="A0A2I0IU14"/>
<reference evidence="1 2" key="1">
    <citation type="submission" date="2017-11" db="EMBL/GenBank/DDBJ databases">
        <title>De-novo sequencing of pomegranate (Punica granatum L.) genome.</title>
        <authorList>
            <person name="Akparov Z."/>
            <person name="Amiraslanov A."/>
            <person name="Hajiyeva S."/>
            <person name="Abbasov M."/>
            <person name="Kaur K."/>
            <person name="Hamwieh A."/>
            <person name="Solovyev V."/>
            <person name="Salamov A."/>
            <person name="Braich B."/>
            <person name="Kosarev P."/>
            <person name="Mahmoud A."/>
            <person name="Hajiyev E."/>
            <person name="Babayeva S."/>
            <person name="Izzatullayeva V."/>
            <person name="Mammadov A."/>
            <person name="Mammadov A."/>
            <person name="Sharifova S."/>
            <person name="Ojaghi J."/>
            <person name="Eynullazada K."/>
            <person name="Bayramov B."/>
            <person name="Abdulazimova A."/>
            <person name="Shahmuradov I."/>
        </authorList>
    </citation>
    <scope>NUCLEOTIDE SEQUENCE [LARGE SCALE GENOMIC DNA]</scope>
    <source>
        <strain evidence="2">cv. AG2017</strain>
        <tissue evidence="1">Leaf</tissue>
    </source>
</reference>
<evidence type="ECO:0000313" key="1">
    <source>
        <dbReference type="EMBL" id="PKI47140.1"/>
    </source>
</evidence>
<protein>
    <submittedName>
        <fullName evidence="1">Uncharacterized protein</fullName>
    </submittedName>
</protein>
<dbReference type="EMBL" id="PGOL01002547">
    <property type="protein sequence ID" value="PKI47140.1"/>
    <property type="molecule type" value="Genomic_DNA"/>
</dbReference>
<keyword evidence="2" id="KW-1185">Reference proteome</keyword>
<dbReference type="Proteomes" id="UP000233551">
    <property type="component" value="Unassembled WGS sequence"/>
</dbReference>
<proteinExistence type="predicted"/>
<accession>A0A2I0IU14</accession>
<name>A0A2I0IU14_PUNGR</name>